<dbReference type="InterPro" id="IPR007219">
    <property type="entry name" value="XnlR_reg_dom"/>
</dbReference>
<organism evidence="5 6">
    <name type="scientific">Piedraia hortae CBS 480.64</name>
    <dbReference type="NCBI Taxonomy" id="1314780"/>
    <lineage>
        <taxon>Eukaryota</taxon>
        <taxon>Fungi</taxon>
        <taxon>Dikarya</taxon>
        <taxon>Ascomycota</taxon>
        <taxon>Pezizomycotina</taxon>
        <taxon>Dothideomycetes</taxon>
        <taxon>Dothideomycetidae</taxon>
        <taxon>Capnodiales</taxon>
        <taxon>Piedraiaceae</taxon>
        <taxon>Piedraia</taxon>
    </lineage>
</organism>
<dbReference type="OrthoDB" id="2354469at2759"/>
<feature type="region of interest" description="Disordered" evidence="3">
    <location>
        <begin position="68"/>
        <end position="88"/>
    </location>
</feature>
<dbReference type="PROSITE" id="PS50048">
    <property type="entry name" value="ZN2_CY6_FUNGAL_2"/>
    <property type="match status" value="1"/>
</dbReference>
<feature type="compositionally biased region" description="Polar residues" evidence="3">
    <location>
        <begin position="126"/>
        <end position="137"/>
    </location>
</feature>
<feature type="compositionally biased region" description="Polar residues" evidence="3">
    <location>
        <begin position="559"/>
        <end position="571"/>
    </location>
</feature>
<dbReference type="PROSITE" id="PS00463">
    <property type="entry name" value="ZN2_CY6_FUNGAL_1"/>
    <property type="match status" value="1"/>
</dbReference>
<dbReference type="Gene3D" id="4.10.240.10">
    <property type="entry name" value="Zn(2)-C6 fungal-type DNA-binding domain"/>
    <property type="match status" value="1"/>
</dbReference>
<evidence type="ECO:0000256" key="2">
    <source>
        <dbReference type="ARBA" id="ARBA00023242"/>
    </source>
</evidence>
<protein>
    <recommendedName>
        <fullName evidence="4">Zn(2)-C6 fungal-type domain-containing protein</fullName>
    </recommendedName>
</protein>
<dbReference type="InterPro" id="IPR036864">
    <property type="entry name" value="Zn2-C6_fun-type_DNA-bd_sf"/>
</dbReference>
<feature type="region of interest" description="Disordered" evidence="3">
    <location>
        <begin position="126"/>
        <end position="146"/>
    </location>
</feature>
<dbReference type="SUPFAM" id="SSF57701">
    <property type="entry name" value="Zn2/Cys6 DNA-binding domain"/>
    <property type="match status" value="1"/>
</dbReference>
<accession>A0A6A7C7D6</accession>
<dbReference type="CDD" id="cd12148">
    <property type="entry name" value="fungal_TF_MHR"/>
    <property type="match status" value="1"/>
</dbReference>
<gene>
    <name evidence="5" type="ORF">K470DRAFT_268472</name>
</gene>
<dbReference type="Proteomes" id="UP000799421">
    <property type="component" value="Unassembled WGS sequence"/>
</dbReference>
<feature type="compositionally biased region" description="Basic and acidic residues" evidence="3">
    <location>
        <begin position="572"/>
        <end position="586"/>
    </location>
</feature>
<keyword evidence="6" id="KW-1185">Reference proteome</keyword>
<evidence type="ECO:0000313" key="5">
    <source>
        <dbReference type="EMBL" id="KAF2862895.1"/>
    </source>
</evidence>
<dbReference type="PANTHER" id="PTHR47783">
    <property type="entry name" value="ZN(II)2CYS6 TRANSCRIPTION FACTOR (EUROFUNG)-RELATED"/>
    <property type="match status" value="1"/>
</dbReference>
<dbReference type="EMBL" id="MU005963">
    <property type="protein sequence ID" value="KAF2862895.1"/>
    <property type="molecule type" value="Genomic_DNA"/>
</dbReference>
<name>A0A6A7C7D6_9PEZI</name>
<feature type="compositionally biased region" description="Basic and acidic residues" evidence="3">
    <location>
        <begin position="327"/>
        <end position="341"/>
    </location>
</feature>
<evidence type="ECO:0000259" key="4">
    <source>
        <dbReference type="PROSITE" id="PS50048"/>
    </source>
</evidence>
<dbReference type="SMART" id="SM00066">
    <property type="entry name" value="GAL4"/>
    <property type="match status" value="1"/>
</dbReference>
<feature type="domain" description="Zn(2)-C6 fungal-type" evidence="4">
    <location>
        <begin position="33"/>
        <end position="61"/>
    </location>
</feature>
<proteinExistence type="predicted"/>
<dbReference type="InterPro" id="IPR001138">
    <property type="entry name" value="Zn2Cys6_DnaBD"/>
</dbReference>
<dbReference type="SMART" id="SM00906">
    <property type="entry name" value="Fungal_trans"/>
    <property type="match status" value="1"/>
</dbReference>
<evidence type="ECO:0000256" key="1">
    <source>
        <dbReference type="ARBA" id="ARBA00022723"/>
    </source>
</evidence>
<keyword evidence="1" id="KW-0479">Metal-binding</keyword>
<evidence type="ECO:0000256" key="3">
    <source>
        <dbReference type="SAM" id="MobiDB-lite"/>
    </source>
</evidence>
<dbReference type="GO" id="GO:0006351">
    <property type="term" value="P:DNA-templated transcription"/>
    <property type="evidence" value="ECO:0007669"/>
    <property type="project" value="InterPro"/>
</dbReference>
<feature type="region of interest" description="Disordered" evidence="3">
    <location>
        <begin position="320"/>
        <end position="347"/>
    </location>
</feature>
<dbReference type="GO" id="GO:0003677">
    <property type="term" value="F:DNA binding"/>
    <property type="evidence" value="ECO:0007669"/>
    <property type="project" value="InterPro"/>
</dbReference>
<dbReference type="CDD" id="cd00067">
    <property type="entry name" value="GAL4"/>
    <property type="match status" value="1"/>
</dbReference>
<keyword evidence="2" id="KW-0539">Nucleus</keyword>
<dbReference type="GO" id="GO:0008270">
    <property type="term" value="F:zinc ion binding"/>
    <property type="evidence" value="ECO:0007669"/>
    <property type="project" value="InterPro"/>
</dbReference>
<sequence>MSASPAEQPKVRQLRFVTNYGAPHPKRRRITAACLTCRKRKTACSGERPFCEKCRLNSLECAGYSTEPIRKREPPKRPPDVQTKEVEKPPFSRNRMPYFRWLGPTAIMPGFKQMVVKVEHQDSDLARSSTDGITSPQPDVRRDATAGDLEGKTALELPFYDTSTMPPSELLKHLVQVFFTHLGCNYPFLQRDRFLHDLQEKQVDAILVDAVCALAARFSTHTLLTQQNAIDAKPVPADHGHAFAQRAKAALVHTFSCPSVAAVQAALLLAYNEFGESRDSGLWVYLGLAIRMAQDLGLHKIEGLKYVNKVGPTPRTFKYLSTEEPAESDKTSQEETPHEPDTEQEAVEQERVDTFWAVFFLDRVVSSGTGRPSTLRDKDIELPFPPLQNKDSQSEYPSVYPALVRIVHLYGRVADLLNSIKEPSDIRSDTSQLLASMETQVTNFYQGLPEDLHFDAIHFRHYVDAGEGTNFMLLHLWFHALIVLLHQPTLLKTFEGKMLQLFPNSQQLSMSSAKTIVDILSYANLMHGNATLGNPFTTQPIYIAACAFLNEKAAQTATSNAQSRVNSPSSTKETEEKPLPEVRPSSDQKSISRHTLLATAASQHYQLCHQTLETIKTYWSGTKYILTILDQKFQGVDDPLLYTVEEGESSIETPFPVPAFTSPGWRRKPLWEQAYIGASNKTPVADPSNAARPFQNQPFGWTLTGTINSPSTNLAWHYSTGKSAEREGAHSFVHYGPPATSQGQFHNQPPYSSNNIPHSDADLLLALNSAHYPREGSVGNFTPLPSTSGGGNLCYMGPAPPHMMPMAGAFHQHDGSNGSPPVANGTAGPGEEIMIESHDIDMSMLGLDSMPWFDLYATMPNQHPGEMDM</sequence>
<feature type="region of interest" description="Disordered" evidence="3">
    <location>
        <begin position="559"/>
        <end position="590"/>
    </location>
</feature>
<dbReference type="Pfam" id="PF04082">
    <property type="entry name" value="Fungal_trans"/>
    <property type="match status" value="1"/>
</dbReference>
<dbReference type="GO" id="GO:0000981">
    <property type="term" value="F:DNA-binding transcription factor activity, RNA polymerase II-specific"/>
    <property type="evidence" value="ECO:0007669"/>
    <property type="project" value="InterPro"/>
</dbReference>
<dbReference type="PANTHER" id="PTHR47783:SF1">
    <property type="entry name" value="ZN(II)2CYS6 TRANSCRIPTION FACTOR (EUROFUNG)"/>
    <property type="match status" value="1"/>
</dbReference>
<reference evidence="5" key="1">
    <citation type="journal article" date="2020" name="Stud. Mycol.">
        <title>101 Dothideomycetes genomes: a test case for predicting lifestyles and emergence of pathogens.</title>
        <authorList>
            <person name="Haridas S."/>
            <person name="Albert R."/>
            <person name="Binder M."/>
            <person name="Bloem J."/>
            <person name="Labutti K."/>
            <person name="Salamov A."/>
            <person name="Andreopoulos B."/>
            <person name="Baker S."/>
            <person name="Barry K."/>
            <person name="Bills G."/>
            <person name="Bluhm B."/>
            <person name="Cannon C."/>
            <person name="Castanera R."/>
            <person name="Culley D."/>
            <person name="Daum C."/>
            <person name="Ezra D."/>
            <person name="Gonzalez J."/>
            <person name="Henrissat B."/>
            <person name="Kuo A."/>
            <person name="Liang C."/>
            <person name="Lipzen A."/>
            <person name="Lutzoni F."/>
            <person name="Magnuson J."/>
            <person name="Mondo S."/>
            <person name="Nolan M."/>
            <person name="Ohm R."/>
            <person name="Pangilinan J."/>
            <person name="Park H.-J."/>
            <person name="Ramirez L."/>
            <person name="Alfaro M."/>
            <person name="Sun H."/>
            <person name="Tritt A."/>
            <person name="Yoshinaga Y."/>
            <person name="Zwiers L.-H."/>
            <person name="Turgeon B."/>
            <person name="Goodwin S."/>
            <person name="Spatafora J."/>
            <person name="Crous P."/>
            <person name="Grigoriev I."/>
        </authorList>
    </citation>
    <scope>NUCLEOTIDE SEQUENCE</scope>
    <source>
        <strain evidence="5">CBS 480.64</strain>
    </source>
</reference>
<dbReference type="Pfam" id="PF00172">
    <property type="entry name" value="Zn_clus"/>
    <property type="match status" value="1"/>
</dbReference>
<evidence type="ECO:0000313" key="6">
    <source>
        <dbReference type="Proteomes" id="UP000799421"/>
    </source>
</evidence>
<dbReference type="AlphaFoldDB" id="A0A6A7C7D6"/>